<organism evidence="2 3">
    <name type="scientific">Nitrosopumilus zosterae</name>
    <dbReference type="NCBI Taxonomy" id="718286"/>
    <lineage>
        <taxon>Archaea</taxon>
        <taxon>Nitrososphaerota</taxon>
        <taxon>Nitrososphaeria</taxon>
        <taxon>Nitrosopumilales</taxon>
        <taxon>Nitrosopumilaceae</taxon>
        <taxon>Nitrosopumilus</taxon>
    </lineage>
</organism>
<dbReference type="Proteomes" id="UP000245829">
    <property type="component" value="Unassembled WGS sequence"/>
</dbReference>
<proteinExistence type="predicted"/>
<reference evidence="2 3" key="1">
    <citation type="submission" date="2018-05" db="EMBL/GenBank/DDBJ databases">
        <title>genome sequencing of Nitrosopumilus sp. NM25.</title>
        <authorList>
            <person name="Mori K."/>
            <person name="Nakagawa T."/>
        </authorList>
    </citation>
    <scope>NUCLEOTIDE SEQUENCE [LARGE SCALE GENOMIC DNA]</scope>
    <source>
        <strain evidence="2 3">NM25</strain>
    </source>
</reference>
<dbReference type="PANTHER" id="PTHR43000">
    <property type="entry name" value="DTDP-D-GLUCOSE 4,6-DEHYDRATASE-RELATED"/>
    <property type="match status" value="1"/>
</dbReference>
<evidence type="ECO:0000259" key="1">
    <source>
        <dbReference type="Pfam" id="PF16363"/>
    </source>
</evidence>
<gene>
    <name evidence="2" type="ORF">NZNM25_19630</name>
</gene>
<dbReference type="PRINTS" id="PR01713">
    <property type="entry name" value="NUCEPIMERASE"/>
</dbReference>
<dbReference type="OrthoDB" id="358920at2157"/>
<dbReference type="RefSeq" id="WP_160049230.1">
    <property type="nucleotide sequence ID" value="NZ_AP026695.1"/>
</dbReference>
<accession>A0A2S2KU53</accession>
<name>A0A2S2KU53_9ARCH</name>
<protein>
    <submittedName>
        <fullName evidence="2">NAD-dependent dehydratase</fullName>
    </submittedName>
</protein>
<sequence>MDEILVTGITGFIGNHLVPELSKNYKILGISKNKKKSTKNFKLRTMDITKSDFISRIPFSKIVHMAAYSDVNYCNLNPTKCFELNVKSTQKMLEVARKNDSSFIFLSSSHVYGTPQKLPLSEKDPCYPLTHYAASKKMSEILCETYSQTYDLDIRIARIFSVYGPKSPKSNLVFNIMNQMINNSKIKLGNTSPKRDFIFISDVINGLIKIINSKRKGFQTYNIGSGNSTSVKEIVKTCLKIHGKNLELISSKEKIRKNEISDIYANITKMKSEFNWKPQVSLKRGLEITYNYYN</sequence>
<dbReference type="GeneID" id="76210193"/>
<dbReference type="Gene3D" id="3.40.50.720">
    <property type="entry name" value="NAD(P)-binding Rossmann-like Domain"/>
    <property type="match status" value="1"/>
</dbReference>
<dbReference type="InterPro" id="IPR036291">
    <property type="entry name" value="NAD(P)-bd_dom_sf"/>
</dbReference>
<dbReference type="AlphaFoldDB" id="A0A2S2KU53"/>
<dbReference type="EMBL" id="BGKI01000012">
    <property type="protein sequence ID" value="GBH35172.1"/>
    <property type="molecule type" value="Genomic_DNA"/>
</dbReference>
<keyword evidence="3" id="KW-1185">Reference proteome</keyword>
<dbReference type="SUPFAM" id="SSF51735">
    <property type="entry name" value="NAD(P)-binding Rossmann-fold domains"/>
    <property type="match status" value="1"/>
</dbReference>
<feature type="domain" description="NAD(P)-binding" evidence="1">
    <location>
        <begin position="5"/>
        <end position="287"/>
    </location>
</feature>
<evidence type="ECO:0000313" key="2">
    <source>
        <dbReference type="EMBL" id="GBH35172.1"/>
    </source>
</evidence>
<comment type="caution">
    <text evidence="2">The sequence shown here is derived from an EMBL/GenBank/DDBJ whole genome shotgun (WGS) entry which is preliminary data.</text>
</comment>
<dbReference type="InterPro" id="IPR016040">
    <property type="entry name" value="NAD(P)-bd_dom"/>
</dbReference>
<evidence type="ECO:0000313" key="3">
    <source>
        <dbReference type="Proteomes" id="UP000245829"/>
    </source>
</evidence>
<dbReference type="Pfam" id="PF16363">
    <property type="entry name" value="GDP_Man_Dehyd"/>
    <property type="match status" value="1"/>
</dbReference>